<sequence>MLQLLSFVLLAVVFICNLINHLFSVPPEKLLAWIRSLFLAAMSTTTTTSTSITEEKKIVHDKVELERVFATFDKNGDGFITKLELGESLKNMGLLTTEEEVASMVADLDSNGDGLIDLDEFCKLYESMEKGRGRKDGEEEETEVHDDEERDLREAFAVFDGNGDGLISVEELGLVLSSMGLKKGFVIKDCREMISMVDMDGDGMVNFDEFKKMMMKKPTEPATQASLATSS</sequence>
<dbReference type="CDD" id="cd00051">
    <property type="entry name" value="EFh"/>
    <property type="match status" value="2"/>
</dbReference>
<name>A0A9Q0K2K4_9MAGN</name>
<dbReference type="SMART" id="SM00054">
    <property type="entry name" value="EFh"/>
    <property type="match status" value="4"/>
</dbReference>
<accession>A0A9Q0K2K4</accession>
<keyword evidence="4" id="KW-0106">Calcium</keyword>
<dbReference type="GO" id="GO:0005509">
    <property type="term" value="F:calcium ion binding"/>
    <property type="evidence" value="ECO:0007669"/>
    <property type="project" value="InterPro"/>
</dbReference>
<evidence type="ECO:0000313" key="8">
    <source>
        <dbReference type="Proteomes" id="UP001141806"/>
    </source>
</evidence>
<dbReference type="InterPro" id="IPR002048">
    <property type="entry name" value="EF_hand_dom"/>
</dbReference>
<feature type="domain" description="EF-hand" evidence="6">
    <location>
        <begin position="60"/>
        <end position="95"/>
    </location>
</feature>
<dbReference type="InterPro" id="IPR039647">
    <property type="entry name" value="EF_hand_pair_protein_CML-like"/>
</dbReference>
<protein>
    <recommendedName>
        <fullName evidence="6">EF-hand domain-containing protein</fullName>
    </recommendedName>
</protein>
<dbReference type="Proteomes" id="UP001141806">
    <property type="component" value="Unassembled WGS sequence"/>
</dbReference>
<keyword evidence="8" id="KW-1185">Reference proteome</keyword>
<dbReference type="Pfam" id="PF13499">
    <property type="entry name" value="EF-hand_7"/>
    <property type="match status" value="2"/>
</dbReference>
<feature type="domain" description="EF-hand" evidence="6">
    <location>
        <begin position="185"/>
        <end position="220"/>
    </location>
</feature>
<feature type="compositionally biased region" description="Acidic residues" evidence="5">
    <location>
        <begin position="138"/>
        <end position="149"/>
    </location>
</feature>
<evidence type="ECO:0000259" key="6">
    <source>
        <dbReference type="PROSITE" id="PS50222"/>
    </source>
</evidence>
<organism evidence="7 8">
    <name type="scientific">Protea cynaroides</name>
    <dbReference type="NCBI Taxonomy" id="273540"/>
    <lineage>
        <taxon>Eukaryota</taxon>
        <taxon>Viridiplantae</taxon>
        <taxon>Streptophyta</taxon>
        <taxon>Embryophyta</taxon>
        <taxon>Tracheophyta</taxon>
        <taxon>Spermatophyta</taxon>
        <taxon>Magnoliopsida</taxon>
        <taxon>Proteales</taxon>
        <taxon>Proteaceae</taxon>
        <taxon>Protea</taxon>
    </lineage>
</organism>
<evidence type="ECO:0000256" key="3">
    <source>
        <dbReference type="ARBA" id="ARBA00022737"/>
    </source>
</evidence>
<comment type="function">
    <text evidence="1">Potential calcium sensor.</text>
</comment>
<dbReference type="InterPro" id="IPR011992">
    <property type="entry name" value="EF-hand-dom_pair"/>
</dbReference>
<proteinExistence type="predicted"/>
<evidence type="ECO:0000256" key="4">
    <source>
        <dbReference type="ARBA" id="ARBA00022837"/>
    </source>
</evidence>
<dbReference type="GO" id="GO:0043226">
    <property type="term" value="C:organelle"/>
    <property type="evidence" value="ECO:0007669"/>
    <property type="project" value="UniProtKB-ARBA"/>
</dbReference>
<feature type="domain" description="EF-hand" evidence="6">
    <location>
        <begin position="96"/>
        <end position="131"/>
    </location>
</feature>
<dbReference type="EMBL" id="JAMYWD010000010">
    <property type="protein sequence ID" value="KAJ4959163.1"/>
    <property type="molecule type" value="Genomic_DNA"/>
</dbReference>
<dbReference type="OrthoDB" id="26525at2759"/>
<dbReference type="SUPFAM" id="SSF47473">
    <property type="entry name" value="EF-hand"/>
    <property type="match status" value="1"/>
</dbReference>
<dbReference type="PROSITE" id="PS00018">
    <property type="entry name" value="EF_HAND_1"/>
    <property type="match status" value="4"/>
</dbReference>
<evidence type="ECO:0000256" key="1">
    <source>
        <dbReference type="ARBA" id="ARBA00003291"/>
    </source>
</evidence>
<keyword evidence="2" id="KW-0479">Metal-binding</keyword>
<evidence type="ECO:0000256" key="2">
    <source>
        <dbReference type="ARBA" id="ARBA00022723"/>
    </source>
</evidence>
<dbReference type="PROSITE" id="PS50222">
    <property type="entry name" value="EF_HAND_2"/>
    <property type="match status" value="4"/>
</dbReference>
<dbReference type="InterPro" id="IPR018247">
    <property type="entry name" value="EF_Hand_1_Ca_BS"/>
</dbReference>
<feature type="region of interest" description="Disordered" evidence="5">
    <location>
        <begin position="130"/>
        <end position="149"/>
    </location>
</feature>
<comment type="caution">
    <text evidence="7">The sequence shown here is derived from an EMBL/GenBank/DDBJ whole genome shotgun (WGS) entry which is preliminary data.</text>
</comment>
<dbReference type="PANTHER" id="PTHR10891">
    <property type="entry name" value="EF-HAND CALCIUM-BINDING DOMAIN CONTAINING PROTEIN"/>
    <property type="match status" value="1"/>
</dbReference>
<dbReference type="Gene3D" id="1.10.238.10">
    <property type="entry name" value="EF-hand"/>
    <property type="match status" value="2"/>
</dbReference>
<dbReference type="FunFam" id="1.10.238.10:FF:000089">
    <property type="entry name" value="calmodulin-like protein 3"/>
    <property type="match status" value="1"/>
</dbReference>
<dbReference type="FunFam" id="1.10.238.10:FF:000178">
    <property type="entry name" value="Calmodulin-2 A"/>
    <property type="match status" value="1"/>
</dbReference>
<evidence type="ECO:0000256" key="5">
    <source>
        <dbReference type="SAM" id="MobiDB-lite"/>
    </source>
</evidence>
<feature type="domain" description="EF-hand" evidence="6">
    <location>
        <begin position="147"/>
        <end position="182"/>
    </location>
</feature>
<evidence type="ECO:0000313" key="7">
    <source>
        <dbReference type="EMBL" id="KAJ4959163.1"/>
    </source>
</evidence>
<gene>
    <name evidence="7" type="ORF">NE237_026274</name>
</gene>
<reference evidence="7" key="1">
    <citation type="journal article" date="2023" name="Plant J.">
        <title>The genome of the king protea, Protea cynaroides.</title>
        <authorList>
            <person name="Chang J."/>
            <person name="Duong T.A."/>
            <person name="Schoeman C."/>
            <person name="Ma X."/>
            <person name="Roodt D."/>
            <person name="Barker N."/>
            <person name="Li Z."/>
            <person name="Van de Peer Y."/>
            <person name="Mizrachi E."/>
        </authorList>
    </citation>
    <scope>NUCLEOTIDE SEQUENCE</scope>
    <source>
        <tissue evidence="7">Young leaves</tissue>
    </source>
</reference>
<keyword evidence="3" id="KW-0677">Repeat</keyword>
<dbReference type="AlphaFoldDB" id="A0A9Q0K2K4"/>